<evidence type="ECO:0000256" key="2">
    <source>
        <dbReference type="ARBA" id="ARBA00022692"/>
    </source>
</evidence>
<keyword evidence="6 7" id="KW-0472">Membrane</keyword>
<dbReference type="GO" id="GO:0005743">
    <property type="term" value="C:mitochondrial inner membrane"/>
    <property type="evidence" value="ECO:0007669"/>
    <property type="project" value="UniProtKB-SubCell"/>
</dbReference>
<keyword evidence="5" id="KW-0496">Mitochondrion</keyword>
<dbReference type="EMBL" id="CP051142">
    <property type="protein sequence ID" value="QIX00142.1"/>
    <property type="molecule type" value="Genomic_DNA"/>
</dbReference>
<dbReference type="GO" id="GO:0006120">
    <property type="term" value="P:mitochondrial electron transport, NADH to ubiquinone"/>
    <property type="evidence" value="ECO:0007669"/>
    <property type="project" value="InterPro"/>
</dbReference>
<name>A0A6H0XZE2_9PEZI</name>
<evidence type="ECO:0000256" key="1">
    <source>
        <dbReference type="ARBA" id="ARBA00004448"/>
    </source>
</evidence>
<keyword evidence="4 7" id="KW-1133">Transmembrane helix</keyword>
<evidence type="ECO:0008006" key="10">
    <source>
        <dbReference type="Google" id="ProtNLM"/>
    </source>
</evidence>
<dbReference type="InterPro" id="IPR039205">
    <property type="entry name" value="NDUFA11"/>
</dbReference>
<gene>
    <name evidence="8" type="ORF">AMS68_005659</name>
</gene>
<keyword evidence="3" id="KW-0999">Mitochondrion inner membrane</keyword>
<evidence type="ECO:0000256" key="4">
    <source>
        <dbReference type="ARBA" id="ARBA00022989"/>
    </source>
</evidence>
<dbReference type="PANTHER" id="PTHR21382">
    <property type="entry name" value="NADH-UBIQUINONE OXIDOREDUCTASE SUBUNIT"/>
    <property type="match status" value="1"/>
</dbReference>
<dbReference type="PANTHER" id="PTHR21382:SF1">
    <property type="entry name" value="NADH DEHYDROGENASE [UBIQUINONE] 1 ALPHA SUBCOMPLEX SUBUNIT 11"/>
    <property type="match status" value="1"/>
</dbReference>
<evidence type="ECO:0000256" key="7">
    <source>
        <dbReference type="SAM" id="Phobius"/>
    </source>
</evidence>
<dbReference type="AlphaFoldDB" id="A0A6H0XZE2"/>
<proteinExistence type="predicted"/>
<dbReference type="Proteomes" id="UP000503462">
    <property type="component" value="Chromosome 4"/>
</dbReference>
<keyword evidence="2 7" id="KW-0812">Transmembrane</keyword>
<feature type="transmembrane region" description="Helical" evidence="7">
    <location>
        <begin position="110"/>
        <end position="127"/>
    </location>
</feature>
<organism evidence="8 9">
    <name type="scientific">Peltaster fructicola</name>
    <dbReference type="NCBI Taxonomy" id="286661"/>
    <lineage>
        <taxon>Eukaryota</taxon>
        <taxon>Fungi</taxon>
        <taxon>Dikarya</taxon>
        <taxon>Ascomycota</taxon>
        <taxon>Pezizomycotina</taxon>
        <taxon>Dothideomycetes</taxon>
        <taxon>Dothideomycetes incertae sedis</taxon>
        <taxon>Peltaster</taxon>
    </lineage>
</organism>
<evidence type="ECO:0000256" key="3">
    <source>
        <dbReference type="ARBA" id="ARBA00022792"/>
    </source>
</evidence>
<evidence type="ECO:0000313" key="8">
    <source>
        <dbReference type="EMBL" id="QIX00142.1"/>
    </source>
</evidence>
<evidence type="ECO:0000256" key="5">
    <source>
        <dbReference type="ARBA" id="ARBA00023128"/>
    </source>
</evidence>
<dbReference type="OrthoDB" id="1913277at2759"/>
<sequence>MATTGEGQASAEYKAIDAIAETTKGALVTGSAGLFISTIQNTLTKQNIGLTGVFTRTGGTVATYAAMGAAFGFVKSASANLRETDDTWNTTYGGFAAGSMVGLRLRSSPAIVGYGTLLAVVLSAFTYTGTSLRGYRRDTSVDEVSRKEYLRKNRRRNIDETINELGEGRGITAPGYDERRAARLKERYGIDVPVAASS</sequence>
<dbReference type="GO" id="GO:0045271">
    <property type="term" value="C:respiratory chain complex I"/>
    <property type="evidence" value="ECO:0007669"/>
    <property type="project" value="InterPro"/>
</dbReference>
<accession>A0A6H0XZE2</accession>
<comment type="subcellular location">
    <subcellularLocation>
        <location evidence="1">Mitochondrion inner membrane</location>
        <topology evidence="1">Multi-pass membrane protein</topology>
    </subcellularLocation>
</comment>
<keyword evidence="9" id="KW-1185">Reference proteome</keyword>
<protein>
    <recommendedName>
        <fullName evidence="10">NADH-ubiquinone oxidoreductase 213 kDa subunit</fullName>
    </recommendedName>
</protein>
<evidence type="ECO:0000313" key="9">
    <source>
        <dbReference type="Proteomes" id="UP000503462"/>
    </source>
</evidence>
<evidence type="ECO:0000256" key="6">
    <source>
        <dbReference type="ARBA" id="ARBA00023136"/>
    </source>
</evidence>
<reference evidence="8 9" key="1">
    <citation type="journal article" date="2016" name="Sci. Rep.">
        <title>Peltaster fructicola genome reveals evolution from an invasive phytopathogen to an ectophytic parasite.</title>
        <authorList>
            <person name="Xu C."/>
            <person name="Chen H."/>
            <person name="Gleason M.L."/>
            <person name="Xu J.R."/>
            <person name="Liu H."/>
            <person name="Zhang R."/>
            <person name="Sun G."/>
        </authorList>
    </citation>
    <scope>NUCLEOTIDE SEQUENCE [LARGE SCALE GENOMIC DNA]</scope>
    <source>
        <strain evidence="8 9">LNHT1506</strain>
    </source>
</reference>